<evidence type="ECO:0000313" key="9">
    <source>
        <dbReference type="Proteomes" id="UP001054837"/>
    </source>
</evidence>
<evidence type="ECO:0000313" key="8">
    <source>
        <dbReference type="EMBL" id="GIY20826.1"/>
    </source>
</evidence>
<comment type="caution">
    <text evidence="8">The sequence shown here is derived from an EMBL/GenBank/DDBJ whole genome shotgun (WGS) entry which is preliminary data.</text>
</comment>
<dbReference type="GO" id="GO:0008083">
    <property type="term" value="F:growth factor activity"/>
    <property type="evidence" value="ECO:0007669"/>
    <property type="project" value="InterPro"/>
</dbReference>
<dbReference type="SUPFAM" id="SSF57288">
    <property type="entry name" value="Midkine"/>
    <property type="match status" value="1"/>
</dbReference>
<organism evidence="8 9">
    <name type="scientific">Caerostris darwini</name>
    <dbReference type="NCBI Taxonomy" id="1538125"/>
    <lineage>
        <taxon>Eukaryota</taxon>
        <taxon>Metazoa</taxon>
        <taxon>Ecdysozoa</taxon>
        <taxon>Arthropoda</taxon>
        <taxon>Chelicerata</taxon>
        <taxon>Arachnida</taxon>
        <taxon>Araneae</taxon>
        <taxon>Araneomorphae</taxon>
        <taxon>Entelegynae</taxon>
        <taxon>Araneoidea</taxon>
        <taxon>Araneidae</taxon>
        <taxon>Caerostris</taxon>
    </lineage>
</organism>
<evidence type="ECO:0000256" key="6">
    <source>
        <dbReference type="SAM" id="MobiDB-lite"/>
    </source>
</evidence>
<keyword evidence="9" id="KW-1185">Reference proteome</keyword>
<dbReference type="FunFam" id="2.30.90.10:FF:000001">
    <property type="entry name" value="Pleiotrophin"/>
    <property type="match status" value="1"/>
</dbReference>
<accession>A0AAV4RJ78</accession>
<keyword evidence="3" id="KW-0964">Secreted</keyword>
<protein>
    <submittedName>
        <fullName evidence="8">PTN_MK_C domain-containing protein</fullName>
    </submittedName>
</protein>
<feature type="domain" description="Pleiotrophin/Midkine C-terminal" evidence="7">
    <location>
        <begin position="206"/>
        <end position="252"/>
    </location>
</feature>
<dbReference type="InterPro" id="IPR038130">
    <property type="entry name" value="PTN/MK_C_dom_sf"/>
</dbReference>
<dbReference type="AlphaFoldDB" id="A0AAV4RJ78"/>
<dbReference type="GO" id="GO:0048332">
    <property type="term" value="P:mesoderm morphogenesis"/>
    <property type="evidence" value="ECO:0007669"/>
    <property type="project" value="TreeGrafter"/>
</dbReference>
<evidence type="ECO:0000256" key="2">
    <source>
        <dbReference type="ARBA" id="ARBA00005403"/>
    </source>
</evidence>
<evidence type="ECO:0000256" key="1">
    <source>
        <dbReference type="ARBA" id="ARBA00004613"/>
    </source>
</evidence>
<evidence type="ECO:0000259" key="7">
    <source>
        <dbReference type="Pfam" id="PF01091"/>
    </source>
</evidence>
<feature type="region of interest" description="Disordered" evidence="6">
    <location>
        <begin position="297"/>
        <end position="325"/>
    </location>
</feature>
<sequence length="325" mass="36618">MFGFNIYTRAQDYDDIAAMSGALNGVEAKIREKFPSVPLCFSFYISLPDVDKICTLRADHYITLQNALQVYATKVSLLGSYLIENCTTQFLVSCFSTRSIYFCSGLAKSSTGKMKVYLTVCFMLSTFILIEAVGHFHDELLRDSDDQEIVYRVTRGAHSKKKEGECRYKKGPWSECDSSNMQKKTLTLKKGDSSCEQTKVISRKCKKACKYDKGDWSECDVSSNTRARTDSLKPESDSSCDPTRTISKKCKKVCRYSKQAAWSDCDPATGQKTKVLVLKKFRSEVVPQQCEANKKITKPCHKGSGHKGKGRQGKGRIHIDYDEDE</sequence>
<keyword evidence="4" id="KW-0732">Signal</keyword>
<dbReference type="Gene3D" id="2.30.90.10">
    <property type="entry name" value="Heparin-binding Growth Factor, Midkine, Chain A- C-terminal Domain"/>
    <property type="match status" value="3"/>
</dbReference>
<dbReference type="Pfam" id="PF01091">
    <property type="entry name" value="PTN_MK_C"/>
    <property type="match status" value="1"/>
</dbReference>
<keyword evidence="5" id="KW-1015">Disulfide bond</keyword>
<dbReference type="Proteomes" id="UP001054837">
    <property type="component" value="Unassembled WGS sequence"/>
</dbReference>
<dbReference type="PANTHER" id="PTHR21050:SF1">
    <property type="entry name" value="MIDKINE AND PLEIOTROPHIN 1, ISOFORM A-RELATED"/>
    <property type="match status" value="1"/>
</dbReference>
<feature type="compositionally biased region" description="Basic residues" evidence="6">
    <location>
        <begin position="297"/>
        <end position="316"/>
    </location>
</feature>
<comment type="similarity">
    <text evidence="2">Belongs to the pleiotrophin family.</text>
</comment>
<dbReference type="EMBL" id="BPLQ01006222">
    <property type="protein sequence ID" value="GIY20826.1"/>
    <property type="molecule type" value="Genomic_DNA"/>
</dbReference>
<dbReference type="InterPro" id="IPR020090">
    <property type="entry name" value="PTN/MK_C_dom"/>
</dbReference>
<comment type="subcellular location">
    <subcellularLocation>
        <location evidence="1">Secreted</location>
    </subcellularLocation>
</comment>
<evidence type="ECO:0000256" key="4">
    <source>
        <dbReference type="ARBA" id="ARBA00022729"/>
    </source>
</evidence>
<gene>
    <name evidence="8" type="primary">AVEN_198055_1</name>
    <name evidence="8" type="ORF">CDAR_607421</name>
</gene>
<name>A0AAV4RJ78_9ARAC</name>
<dbReference type="GO" id="GO:0008201">
    <property type="term" value="F:heparin binding"/>
    <property type="evidence" value="ECO:0007669"/>
    <property type="project" value="TreeGrafter"/>
</dbReference>
<proteinExistence type="inferred from homology"/>
<dbReference type="PANTHER" id="PTHR21050">
    <property type="entry name" value="MIDKINE AND PLEIOTROPHIN 1, ISOFORM A-RELATED"/>
    <property type="match status" value="1"/>
</dbReference>
<dbReference type="GO" id="GO:0005576">
    <property type="term" value="C:extracellular region"/>
    <property type="evidence" value="ECO:0007669"/>
    <property type="project" value="UniProtKB-SubCell"/>
</dbReference>
<evidence type="ECO:0000256" key="5">
    <source>
        <dbReference type="ARBA" id="ARBA00023157"/>
    </source>
</evidence>
<reference evidence="8 9" key="1">
    <citation type="submission" date="2021-06" db="EMBL/GenBank/DDBJ databases">
        <title>Caerostris darwini draft genome.</title>
        <authorList>
            <person name="Kono N."/>
            <person name="Arakawa K."/>
        </authorList>
    </citation>
    <scope>NUCLEOTIDE SEQUENCE [LARGE SCALE GENOMIC DNA]</scope>
</reference>
<evidence type="ECO:0000256" key="3">
    <source>
        <dbReference type="ARBA" id="ARBA00022525"/>
    </source>
</evidence>
<dbReference type="InterPro" id="IPR020091">
    <property type="entry name" value="PTN/MK_diS_sf"/>
</dbReference>